<dbReference type="PRINTS" id="PR00413">
    <property type="entry name" value="HADHALOGNASE"/>
</dbReference>
<dbReference type="GO" id="GO:0005829">
    <property type="term" value="C:cytosol"/>
    <property type="evidence" value="ECO:0007669"/>
    <property type="project" value="TreeGrafter"/>
</dbReference>
<gene>
    <name evidence="1" type="ORF">HGMM_OP3C258</name>
</gene>
<dbReference type="Gene3D" id="3.40.50.1000">
    <property type="entry name" value="HAD superfamily/HAD-like"/>
    <property type="match status" value="1"/>
</dbReference>
<dbReference type="GO" id="GO:0008967">
    <property type="term" value="F:phosphoglycolate phosphatase activity"/>
    <property type="evidence" value="ECO:0007669"/>
    <property type="project" value="TreeGrafter"/>
</dbReference>
<dbReference type="Pfam" id="PF00702">
    <property type="entry name" value="Hydrolase"/>
    <property type="match status" value="1"/>
</dbReference>
<dbReference type="SFLD" id="SFLDG01129">
    <property type="entry name" value="C1.5:_HAD__Beta-PGM__Phosphata"/>
    <property type="match status" value="1"/>
</dbReference>
<keyword evidence="1" id="KW-0378">Hydrolase</keyword>
<sequence length="247" mass="28039">MRVHVIFFDMDGTLVWVPGTGQAEWFAQRLAQFGVSPDRGQLAAAYTRAQERWQREIRPHLGFSTESFVAWNRLILHELGLDGDLVSLAAEIQRYWETPTDQVFAEVPEVLEQLRRRGIALGIVSHRPIAGIERSLETHGLKEFFRWRASPDSRGIAHGKLDQAFWNSLLKEAGVAPHEALHVGDDFETDIRGARRAGLHAVWIERPELKDRFFPGRLGLGIPEGVPPHEHPCARIATLRELLELIK</sequence>
<dbReference type="InterPro" id="IPR050155">
    <property type="entry name" value="HAD-like_hydrolase_sf"/>
</dbReference>
<protein>
    <submittedName>
        <fullName evidence="1">HAD-superfamily hydrolase, subfamily IA</fullName>
    </submittedName>
</protein>
<proteinExistence type="predicted"/>
<dbReference type="InterPro" id="IPR036412">
    <property type="entry name" value="HAD-like_sf"/>
</dbReference>
<dbReference type="EMBL" id="AP011802">
    <property type="protein sequence ID" value="BAL59103.1"/>
    <property type="molecule type" value="Genomic_DNA"/>
</dbReference>
<accession>H5SSG7</accession>
<dbReference type="PANTHER" id="PTHR43434">
    <property type="entry name" value="PHOSPHOGLYCOLATE PHOSPHATASE"/>
    <property type="match status" value="1"/>
</dbReference>
<dbReference type="InterPro" id="IPR006439">
    <property type="entry name" value="HAD-SF_hydro_IA"/>
</dbReference>
<dbReference type="InterPro" id="IPR023214">
    <property type="entry name" value="HAD_sf"/>
</dbReference>
<evidence type="ECO:0000313" key="1">
    <source>
        <dbReference type="EMBL" id="BAL59103.1"/>
    </source>
</evidence>
<dbReference type="GO" id="GO:0006281">
    <property type="term" value="P:DNA repair"/>
    <property type="evidence" value="ECO:0007669"/>
    <property type="project" value="TreeGrafter"/>
</dbReference>
<dbReference type="CDD" id="cd01427">
    <property type="entry name" value="HAD_like"/>
    <property type="match status" value="1"/>
</dbReference>
<reference evidence="1" key="2">
    <citation type="journal article" date="2012" name="PLoS ONE">
        <title>A Deeply Branching Thermophilic Bacterium with an Ancient Acetyl-CoA Pathway Dominates a Subsurface Ecosystem.</title>
        <authorList>
            <person name="Takami H."/>
            <person name="Noguchi H."/>
            <person name="Takaki Y."/>
            <person name="Uchiyama I."/>
            <person name="Toyoda A."/>
            <person name="Nishi S."/>
            <person name="Chee G.-J."/>
            <person name="Arai W."/>
            <person name="Nunoura T."/>
            <person name="Itoh T."/>
            <person name="Hattori M."/>
            <person name="Takai K."/>
        </authorList>
    </citation>
    <scope>NUCLEOTIDE SEQUENCE</scope>
</reference>
<reference evidence="1" key="1">
    <citation type="journal article" date="2005" name="Environ. Microbiol.">
        <title>Genetic and functional properties of uncultivated thermophilic crenarchaeotes from a subsurface gold mine as revealed by analysis of genome fragments.</title>
        <authorList>
            <person name="Nunoura T."/>
            <person name="Hirayama H."/>
            <person name="Takami H."/>
            <person name="Oida H."/>
            <person name="Nishi S."/>
            <person name="Shimamura S."/>
            <person name="Suzuki Y."/>
            <person name="Inagaki F."/>
            <person name="Takai K."/>
            <person name="Nealson K.H."/>
            <person name="Horikoshi K."/>
        </authorList>
    </citation>
    <scope>NUCLEOTIDE SEQUENCE</scope>
</reference>
<dbReference type="AlphaFoldDB" id="H5SSG7"/>
<dbReference type="SUPFAM" id="SSF56784">
    <property type="entry name" value="HAD-like"/>
    <property type="match status" value="1"/>
</dbReference>
<dbReference type="PANTHER" id="PTHR43434:SF1">
    <property type="entry name" value="PHOSPHOGLYCOLATE PHOSPHATASE"/>
    <property type="match status" value="1"/>
</dbReference>
<dbReference type="SFLD" id="SFLDS00003">
    <property type="entry name" value="Haloacid_Dehalogenase"/>
    <property type="match status" value="1"/>
</dbReference>
<organism evidence="1">
    <name type="scientific">Acetithermum autotrophicum</name>
    <dbReference type="NCBI Taxonomy" id="1446466"/>
    <lineage>
        <taxon>Bacteria</taxon>
        <taxon>Candidatus Bipolaricaulota</taxon>
        <taxon>Candidatus Acetithermum</taxon>
    </lineage>
</organism>
<name>H5SSG7_ACEAU</name>